<evidence type="ECO:0000259" key="3">
    <source>
        <dbReference type="SMART" id="SM00672"/>
    </source>
</evidence>
<dbReference type="SMART" id="SM00672">
    <property type="entry name" value="CAP10"/>
    <property type="match status" value="1"/>
</dbReference>
<comment type="caution">
    <text evidence="4">The sequence shown here is derived from an EMBL/GenBank/DDBJ whole genome shotgun (WGS) entry which is preliminary data.</text>
</comment>
<keyword evidence="5" id="KW-1185">Reference proteome</keyword>
<evidence type="ECO:0000313" key="5">
    <source>
        <dbReference type="Proteomes" id="UP000193467"/>
    </source>
</evidence>
<dbReference type="InParanoid" id="A0A1Y2FY59"/>
<accession>A0A1Y2FY59</accession>
<dbReference type="EMBL" id="MCGR01000010">
    <property type="protein sequence ID" value="ORY88466.1"/>
    <property type="molecule type" value="Genomic_DNA"/>
</dbReference>
<dbReference type="PANTHER" id="PTHR12203">
    <property type="entry name" value="KDEL LYS-ASP-GLU-LEU CONTAINING - RELATED"/>
    <property type="match status" value="1"/>
</dbReference>
<feature type="domain" description="Glycosyl transferase CAP10" evidence="3">
    <location>
        <begin position="316"/>
        <end position="615"/>
    </location>
</feature>
<dbReference type="OrthoDB" id="202415at2759"/>
<dbReference type="GO" id="GO:0016740">
    <property type="term" value="F:transferase activity"/>
    <property type="evidence" value="ECO:0007669"/>
    <property type="project" value="UniProtKB-KW"/>
</dbReference>
<name>A0A1Y2FY59_9BASI</name>
<dbReference type="Proteomes" id="UP000193467">
    <property type="component" value="Unassembled WGS sequence"/>
</dbReference>
<keyword evidence="2" id="KW-0808">Transferase</keyword>
<evidence type="ECO:0000256" key="1">
    <source>
        <dbReference type="ARBA" id="ARBA00010118"/>
    </source>
</evidence>
<reference evidence="4 5" key="1">
    <citation type="submission" date="2016-07" db="EMBL/GenBank/DDBJ databases">
        <title>Pervasive Adenine N6-methylation of Active Genes in Fungi.</title>
        <authorList>
            <consortium name="DOE Joint Genome Institute"/>
            <person name="Mondo S.J."/>
            <person name="Dannebaum R.O."/>
            <person name="Kuo R.C."/>
            <person name="Labutti K."/>
            <person name="Haridas S."/>
            <person name="Kuo A."/>
            <person name="Salamov A."/>
            <person name="Ahrendt S.R."/>
            <person name="Lipzen A."/>
            <person name="Sullivan W."/>
            <person name="Andreopoulos W.B."/>
            <person name="Clum A."/>
            <person name="Lindquist E."/>
            <person name="Daum C."/>
            <person name="Ramamoorthy G.K."/>
            <person name="Gryganskyi A."/>
            <person name="Culley D."/>
            <person name="Magnuson J.K."/>
            <person name="James T.Y."/>
            <person name="O'Malley M.A."/>
            <person name="Stajich J.E."/>
            <person name="Spatafora J.W."/>
            <person name="Visel A."/>
            <person name="Grigoriev I.V."/>
        </authorList>
    </citation>
    <scope>NUCLEOTIDE SEQUENCE [LARGE SCALE GENOMIC DNA]</scope>
    <source>
        <strain evidence="4 5">62-1032</strain>
    </source>
</reference>
<dbReference type="InterPro" id="IPR006598">
    <property type="entry name" value="CAP10"/>
</dbReference>
<gene>
    <name evidence="4" type="ORF">BCR35DRAFT_276816</name>
</gene>
<comment type="similarity">
    <text evidence="1">Belongs to the glycosyltransferase 90 family.</text>
</comment>
<dbReference type="PANTHER" id="PTHR12203:SF35">
    <property type="entry name" value="PROTEIN O-GLUCOSYLTRANSFERASE 1"/>
    <property type="match status" value="1"/>
</dbReference>
<evidence type="ECO:0000313" key="4">
    <source>
        <dbReference type="EMBL" id="ORY88466.1"/>
    </source>
</evidence>
<sequence length="631" mass="71917">MGSLFDTEQQSSSAARSPHRRRFLILLPCALLGLFVLALREHPISPHLFPLSSHNTPHPISTLIAQAAEQHRQRLTEKSTSLAEATELYRRRTGRLPPRGFDSWYHASRARGVCNLDRFDEMQKSLKMWWAVSPAEVRGRIDLLDRWGLGGKVAVRSGKVLEWKDMVSLGVSKGKDRASERNPFRLGWAEVLRGIEEDWRETLPDVDFIVNGLDEPRVLMDWSLRTELERLADLGQVRPMNNETPSFQAYRENGPSPFETIRRACPPSSLARLADVPKNLGSNPIISQEYTTSFTTPEGFIFDHAAERESWCSQPDLMQLHASYIHPINMHTSNGHGPWPIFSNSKLPGYSDILIPAWFYYDDHVHYDPSDDRSWEDKSSKLFWRGSNTGGVSQELNWIGWQRSRIVSLLNRPFHWHNLTTLLLSTPSSPPTSLSTTLPSSAVNEVLTDVAFSSVDQFGNPSSLEKQKNSPSFRFTGRQPFADNYGAKAVLDVDGTAFSGRFLTLMRSRSAVVKSRMYVEAWTEETLVPWFHYVPLSVRYSEVYSLLGYFFGVRDVLDKLVSLGEGLGWREMRKAEKAGSHEEELRMIAERGSQWARECGRKEDMESYAWLLALEWARLCSDERESMGFVL</sequence>
<dbReference type="InterPro" id="IPR051091">
    <property type="entry name" value="O-Glucosyltr/Glycosyltrsf_90"/>
</dbReference>
<proteinExistence type="inferred from homology"/>
<dbReference type="AlphaFoldDB" id="A0A1Y2FY59"/>
<organism evidence="4 5">
    <name type="scientific">Leucosporidium creatinivorum</name>
    <dbReference type="NCBI Taxonomy" id="106004"/>
    <lineage>
        <taxon>Eukaryota</taxon>
        <taxon>Fungi</taxon>
        <taxon>Dikarya</taxon>
        <taxon>Basidiomycota</taxon>
        <taxon>Pucciniomycotina</taxon>
        <taxon>Microbotryomycetes</taxon>
        <taxon>Leucosporidiales</taxon>
        <taxon>Leucosporidium</taxon>
    </lineage>
</organism>
<protein>
    <recommendedName>
        <fullName evidence="3">Glycosyl transferase CAP10 domain-containing protein</fullName>
    </recommendedName>
</protein>
<evidence type="ECO:0000256" key="2">
    <source>
        <dbReference type="ARBA" id="ARBA00022679"/>
    </source>
</evidence>